<keyword evidence="2" id="KW-1133">Transmembrane helix</keyword>
<sequence length="492" mass="53632">MSPEKNTPKKGAINFIYMHFILACLCITSNSFSQTDLDSDNDGILDSEECGFNICAQPIINGGFEKPTRSGSTYYFIKEDQVPGWETTASDSEIEIWRGPLEGVNAAEGNQFAELNANKVSTLFQKLCLTPGTKVSWSVKHRGRRGVDVAEVRIGASLSTLILQETMSDDKWAWGTYDGEYTVPSNQTETIFAFKSVSSTGGDDSVGNLIDDVQVIVLSSPPCRDTDKDGIPNNLDLDSDGDGCFDVLEAGFSDPDNDGILGTGTPQEDANGLVTSAPDGYTTPANLDSNTTNDYLQDLPVIIFNKKLKNTSVKIGETASFSFSRNINQVNIEWQVSEDNGNSWNTLTDDLTYSGTNTTHLSIANVAASFSGNLYRVLVSPKANICAKPNTSKARLLVAIPTKPVSISDGFSPNNDGINDTFSIKNLDTYLNHSLEIFNRYGYLVFKGTINSSPWDGTDTKGNVLPTGVYFYRIKLNEPGSELLQGRIHLRK</sequence>
<dbReference type="Gene3D" id="2.60.120.260">
    <property type="entry name" value="Galactose-binding domain-like"/>
    <property type="match status" value="1"/>
</dbReference>
<evidence type="ECO:0000256" key="1">
    <source>
        <dbReference type="SAM" id="MobiDB-lite"/>
    </source>
</evidence>
<name>A0A2I2LDV0_9FLAO</name>
<dbReference type="Proteomes" id="UP000490060">
    <property type="component" value="Unassembled WGS sequence"/>
</dbReference>
<dbReference type="PROSITE" id="PS51257">
    <property type="entry name" value="PROKAR_LIPOPROTEIN"/>
    <property type="match status" value="1"/>
</dbReference>
<dbReference type="EMBL" id="OENE01000006">
    <property type="protein sequence ID" value="SOS58505.1"/>
    <property type="molecule type" value="Genomic_DNA"/>
</dbReference>
<dbReference type="InterPro" id="IPR026341">
    <property type="entry name" value="T9SS_type_B"/>
</dbReference>
<evidence type="ECO:0008006" key="5">
    <source>
        <dbReference type="Google" id="ProtNLM"/>
    </source>
</evidence>
<evidence type="ECO:0000313" key="4">
    <source>
        <dbReference type="Proteomes" id="UP000490060"/>
    </source>
</evidence>
<keyword evidence="2" id="KW-0472">Membrane</keyword>
<organism evidence="3 4">
    <name type="scientific">Tenacibaculum finnmarkense genomovar ulcerans</name>
    <dbReference type="NCBI Taxonomy" id="2781388"/>
    <lineage>
        <taxon>Bacteria</taxon>
        <taxon>Pseudomonadati</taxon>
        <taxon>Bacteroidota</taxon>
        <taxon>Flavobacteriia</taxon>
        <taxon>Flavobacteriales</taxon>
        <taxon>Flavobacteriaceae</taxon>
        <taxon>Tenacibaculum</taxon>
        <taxon>Tenacibaculum finnmarkense</taxon>
    </lineage>
</organism>
<dbReference type="RefSeq" id="WP_172504952.1">
    <property type="nucleotide sequence ID" value="NZ_OENE01000006.1"/>
</dbReference>
<feature type="transmembrane region" description="Helical" evidence="2">
    <location>
        <begin position="12"/>
        <end position="32"/>
    </location>
</feature>
<feature type="region of interest" description="Disordered" evidence="1">
    <location>
        <begin position="261"/>
        <end position="290"/>
    </location>
</feature>
<gene>
    <name evidence="3" type="ORF">TNO010_140016</name>
</gene>
<proteinExistence type="predicted"/>
<evidence type="ECO:0000256" key="2">
    <source>
        <dbReference type="SAM" id="Phobius"/>
    </source>
</evidence>
<dbReference type="Pfam" id="PF13585">
    <property type="entry name" value="CHU_C"/>
    <property type="match status" value="1"/>
</dbReference>
<dbReference type="Gene3D" id="2.60.40.4070">
    <property type="match status" value="1"/>
</dbReference>
<keyword evidence="2" id="KW-0812">Transmembrane</keyword>
<reference evidence="3 4" key="1">
    <citation type="submission" date="2017-11" db="EMBL/GenBank/DDBJ databases">
        <authorList>
            <person name="Duchaud E."/>
        </authorList>
    </citation>
    <scope>NUCLEOTIDE SEQUENCE [LARGE SCALE GENOMIC DNA]</scope>
    <source>
        <strain evidence="3 4">TNO010</strain>
    </source>
</reference>
<accession>A0A2I2LDV0</accession>
<evidence type="ECO:0000313" key="3">
    <source>
        <dbReference type="EMBL" id="SOS58505.1"/>
    </source>
</evidence>
<protein>
    <recommendedName>
        <fullName evidence="5">Gliding motility-associated C-terminal domain-containing protein</fullName>
    </recommendedName>
</protein>
<dbReference type="AlphaFoldDB" id="A0A2I2LDV0"/>
<dbReference type="NCBIfam" id="TIGR04131">
    <property type="entry name" value="Bac_Flav_CTERM"/>
    <property type="match status" value="1"/>
</dbReference>